<evidence type="ECO:0000256" key="1">
    <source>
        <dbReference type="SAM" id="MobiDB-lite"/>
    </source>
</evidence>
<dbReference type="EMBL" id="LKAM01000004">
    <property type="protein sequence ID" value="KUM48971.1"/>
    <property type="molecule type" value="Genomic_DNA"/>
</dbReference>
<name>A0A101M0V5_PICGL</name>
<gene>
    <name evidence="2" type="ORF">ABT39_MTgene4307</name>
</gene>
<sequence length="80" mass="9175">MATVLQRSLGSFPSPPSSSNNMNLLLQVLFLFFKLHIDDSKVHVQAGGSAEIPSLFRLDPPVKIEYFHRPVYFYLLLIRR</sequence>
<organism evidence="2">
    <name type="scientific">Picea glauca</name>
    <name type="common">White spruce</name>
    <name type="synonym">Pinus glauca</name>
    <dbReference type="NCBI Taxonomy" id="3330"/>
    <lineage>
        <taxon>Eukaryota</taxon>
        <taxon>Viridiplantae</taxon>
        <taxon>Streptophyta</taxon>
        <taxon>Embryophyta</taxon>
        <taxon>Tracheophyta</taxon>
        <taxon>Spermatophyta</taxon>
        <taxon>Pinopsida</taxon>
        <taxon>Pinidae</taxon>
        <taxon>Conifers I</taxon>
        <taxon>Pinales</taxon>
        <taxon>Pinaceae</taxon>
        <taxon>Picea</taxon>
    </lineage>
</organism>
<proteinExistence type="predicted"/>
<feature type="compositionally biased region" description="Low complexity" evidence="1">
    <location>
        <begin position="8"/>
        <end position="20"/>
    </location>
</feature>
<dbReference type="AlphaFoldDB" id="A0A101M0V5"/>
<comment type="caution">
    <text evidence="2">The sequence shown here is derived from an EMBL/GenBank/DDBJ whole genome shotgun (WGS) entry which is preliminary data.</text>
</comment>
<geneLocation type="mitochondrion" evidence="2"/>
<reference evidence="2" key="1">
    <citation type="journal article" date="2015" name="Genome Biol. Evol.">
        <title>Organellar Genomes of White Spruce (Picea glauca): Assembly and Annotation.</title>
        <authorList>
            <person name="Jackman S.D."/>
            <person name="Warren R.L."/>
            <person name="Gibb E.A."/>
            <person name="Vandervalk B.P."/>
            <person name="Mohamadi H."/>
            <person name="Chu J."/>
            <person name="Raymond A."/>
            <person name="Pleasance S."/>
            <person name="Coope R."/>
            <person name="Wildung M.R."/>
            <person name="Ritland C.E."/>
            <person name="Bousquet J."/>
            <person name="Jones S.J."/>
            <person name="Bohlmann J."/>
            <person name="Birol I."/>
        </authorList>
    </citation>
    <scope>NUCLEOTIDE SEQUENCE [LARGE SCALE GENOMIC DNA]</scope>
    <source>
        <tissue evidence="2">Flushing bud</tissue>
    </source>
</reference>
<keyword evidence="2" id="KW-0496">Mitochondrion</keyword>
<feature type="region of interest" description="Disordered" evidence="1">
    <location>
        <begin position="1"/>
        <end position="20"/>
    </location>
</feature>
<evidence type="ECO:0000313" key="2">
    <source>
        <dbReference type="EMBL" id="KUM48971.1"/>
    </source>
</evidence>
<protein>
    <submittedName>
        <fullName evidence="2">Uncharacterized protein</fullName>
    </submittedName>
</protein>
<accession>A0A101M0V5</accession>